<evidence type="ECO:0000313" key="1">
    <source>
        <dbReference type="EMBL" id="SCB71527.1"/>
    </source>
</evidence>
<dbReference type="EMBL" id="FMAK01000074">
    <property type="protein sequence ID" value="SCB71527.1"/>
    <property type="molecule type" value="Genomic_DNA"/>
</dbReference>
<name>A0A1G4EWK5_BACMY</name>
<reference evidence="1 2" key="1">
    <citation type="submission" date="2016-08" db="EMBL/GenBank/DDBJ databases">
        <authorList>
            <person name="Seilhamer J.J."/>
        </authorList>
    </citation>
    <scope>NUCLEOTIDE SEQUENCE [LARGE SCALE GENOMIC DNA]</scope>
    <source>
        <strain evidence="1 2">SDA_GO95</strain>
    </source>
</reference>
<accession>A0A1G4EWK5</accession>
<sequence>MSLGKLIGRGNTAEVFELSDKEVLKLFYEKVQHDKSYILQSGKKI</sequence>
<evidence type="ECO:0000313" key="2">
    <source>
        <dbReference type="Proteomes" id="UP000195696"/>
    </source>
</evidence>
<protein>
    <submittedName>
        <fullName evidence="1">Uncharacterized protein</fullName>
    </submittedName>
</protein>
<proteinExistence type="predicted"/>
<dbReference type="AlphaFoldDB" id="A0A1G4EWK5"/>
<dbReference type="Proteomes" id="UP000195696">
    <property type="component" value="Unassembled WGS sequence"/>
</dbReference>
<dbReference type="RefSeq" id="WP_423747644.1">
    <property type="nucleotide sequence ID" value="NZ_FMAK01000074.1"/>
</dbReference>
<organism evidence="1 2">
    <name type="scientific">Bacillus mycoides</name>
    <dbReference type="NCBI Taxonomy" id="1405"/>
    <lineage>
        <taxon>Bacteria</taxon>
        <taxon>Bacillati</taxon>
        <taxon>Bacillota</taxon>
        <taxon>Bacilli</taxon>
        <taxon>Bacillales</taxon>
        <taxon>Bacillaceae</taxon>
        <taxon>Bacillus</taxon>
        <taxon>Bacillus cereus group</taxon>
    </lineage>
</organism>
<gene>
    <name evidence="1" type="ORF">BWGO95_05770</name>
</gene>